<dbReference type="PANTHER" id="PTHR43690">
    <property type="entry name" value="NARDILYSIN"/>
    <property type="match status" value="1"/>
</dbReference>
<comment type="caution">
    <text evidence="11">The sequence shown here is derived from an EMBL/GenBank/DDBJ whole genome shotgun (WGS) entry which is preliminary data.</text>
</comment>
<keyword evidence="5" id="KW-0378">Hydrolase</keyword>
<dbReference type="EMBL" id="JBFRUW010000049">
    <property type="protein sequence ID" value="MFA0569320.1"/>
    <property type="molecule type" value="Genomic_DNA"/>
</dbReference>
<name>A0ABV4ND40_9VIBR</name>
<dbReference type="InterPro" id="IPR007863">
    <property type="entry name" value="Peptidase_M16_C"/>
</dbReference>
<accession>A0ABV4ND40</accession>
<keyword evidence="6" id="KW-0862">Zinc</keyword>
<evidence type="ECO:0000313" key="11">
    <source>
        <dbReference type="EMBL" id="MFA0569320.1"/>
    </source>
</evidence>
<dbReference type="PROSITE" id="PS00143">
    <property type="entry name" value="INSULINASE"/>
    <property type="match status" value="1"/>
</dbReference>
<dbReference type="InterPro" id="IPR050626">
    <property type="entry name" value="Peptidase_M16"/>
</dbReference>
<dbReference type="InterPro" id="IPR011249">
    <property type="entry name" value="Metalloenz_LuxS/M16"/>
</dbReference>
<feature type="domain" description="Peptidase M16 N-terminal" evidence="9">
    <location>
        <begin position="56"/>
        <end position="176"/>
    </location>
</feature>
<dbReference type="InterPro" id="IPR001431">
    <property type="entry name" value="Pept_M16_Zn_BS"/>
</dbReference>
<dbReference type="RefSeq" id="WP_372266441.1">
    <property type="nucleotide sequence ID" value="NZ_JBFRUW010000049.1"/>
</dbReference>
<evidence type="ECO:0000256" key="8">
    <source>
        <dbReference type="RuleBase" id="RU004447"/>
    </source>
</evidence>
<evidence type="ECO:0000313" key="12">
    <source>
        <dbReference type="Proteomes" id="UP001570417"/>
    </source>
</evidence>
<reference evidence="11 12" key="1">
    <citation type="journal article" date="2024" name="ISME J.">
        <title>Tailless and filamentous prophages are predominant in marine Vibrio.</title>
        <authorList>
            <person name="Steensen K."/>
            <person name="Seneca J."/>
            <person name="Bartlau N."/>
            <person name="Yu X.A."/>
            <person name="Hussain F.A."/>
            <person name="Polz M.F."/>
        </authorList>
    </citation>
    <scope>NUCLEOTIDE SEQUENCE [LARGE SCALE GENOMIC DNA]</scope>
    <source>
        <strain evidence="11 12">10N.222.51.A1</strain>
    </source>
</reference>
<dbReference type="InterPro" id="IPR011765">
    <property type="entry name" value="Pept_M16_N"/>
</dbReference>
<feature type="domain" description="Peptidase M16 C-terminal" evidence="10">
    <location>
        <begin position="694"/>
        <end position="861"/>
    </location>
</feature>
<keyword evidence="7" id="KW-0482">Metalloprotease</keyword>
<dbReference type="Pfam" id="PF05193">
    <property type="entry name" value="Peptidase_M16_C"/>
    <property type="match status" value="2"/>
</dbReference>
<evidence type="ECO:0000256" key="6">
    <source>
        <dbReference type="ARBA" id="ARBA00022833"/>
    </source>
</evidence>
<comment type="cofactor">
    <cofactor evidence="1">
        <name>Zn(2+)</name>
        <dbReference type="ChEBI" id="CHEBI:29105"/>
    </cofactor>
</comment>
<evidence type="ECO:0000256" key="1">
    <source>
        <dbReference type="ARBA" id="ARBA00001947"/>
    </source>
</evidence>
<dbReference type="SUPFAM" id="SSF63411">
    <property type="entry name" value="LuxS/MPP-like metallohydrolase"/>
    <property type="match status" value="4"/>
</dbReference>
<evidence type="ECO:0000256" key="3">
    <source>
        <dbReference type="ARBA" id="ARBA00022670"/>
    </source>
</evidence>
<evidence type="ECO:0000256" key="5">
    <source>
        <dbReference type="ARBA" id="ARBA00022801"/>
    </source>
</evidence>
<dbReference type="Gene3D" id="3.30.830.10">
    <property type="entry name" value="Metalloenzyme, LuxS/M16 peptidase-like"/>
    <property type="match status" value="4"/>
</dbReference>
<keyword evidence="12" id="KW-1185">Reference proteome</keyword>
<dbReference type="PANTHER" id="PTHR43690:SF17">
    <property type="entry name" value="PROTEIN YHJJ"/>
    <property type="match status" value="1"/>
</dbReference>
<comment type="similarity">
    <text evidence="2 8">Belongs to the peptidase M16 family.</text>
</comment>
<feature type="domain" description="Peptidase M16 C-terminal" evidence="10">
    <location>
        <begin position="215"/>
        <end position="394"/>
    </location>
</feature>
<organism evidence="11 12">
    <name type="scientific">Vibrio gallaecicus</name>
    <dbReference type="NCBI Taxonomy" id="552386"/>
    <lineage>
        <taxon>Bacteria</taxon>
        <taxon>Pseudomonadati</taxon>
        <taxon>Pseudomonadota</taxon>
        <taxon>Gammaproteobacteria</taxon>
        <taxon>Vibrionales</taxon>
        <taxon>Vibrionaceae</taxon>
        <taxon>Vibrio</taxon>
    </lineage>
</organism>
<evidence type="ECO:0000256" key="7">
    <source>
        <dbReference type="ARBA" id="ARBA00023049"/>
    </source>
</evidence>
<keyword evidence="4" id="KW-0479">Metal-binding</keyword>
<dbReference type="PROSITE" id="PS51257">
    <property type="entry name" value="PROKAR_LIPOPROTEIN"/>
    <property type="match status" value="1"/>
</dbReference>
<evidence type="ECO:0000256" key="2">
    <source>
        <dbReference type="ARBA" id="ARBA00007261"/>
    </source>
</evidence>
<sequence>MKINKILILASAALLGACQVITPTKSVDSTLDLSQTLSFDRNVEVGKLENGLSYYIAENTNPESRVYVRLVVNAGSMSEDDDQRGVAHVVEHMAFNGTKHYPGNEVIKVLEEAGMKFGVDINAFTDFENTVYTLNLPSNDPETLELVMDVLSDWASNVTMLKGDLDAERGIVLEEWRARLGPMLRLGDKKSAIEMAGSRYVMRDPIGDPHTIKNVSKYRVADFYTKWYRPDNMSVVVVGDVQTEQIKQLITRKLGDAKASDSPLETVDYSIPLVEGWRSEVVSEEGYSSPSVEVSFFSTFQPDLSYARYQEDLAHQIATRLLNVRLQRWEQDEDNVVNAANFYSSNVGRETSQAVFSLQLVEGQYEQATQGLFQFVAQLTQHGFSEQEVRGEISRLKGVIDRNQDKKNYSIDLAGDLMVSAASKQILIDKEQAYQLNKYFLDRINVKQVNEAFRRVIQPKSRLVLLTQPTNKRQPKLATEWIESEWQSNMLSKQPQWVIDDSQAVLPVVDPKLGTLKQEKKWAEHRITEYRLSNGSKLVYRYSDSNPGQVHFKALTEGGLRSIPQQDYQALKTAVSLVDDTGVGIVPQADIQTIFRGNPVVMSTLVGDYQQGFSGWAKTDSFEKMLKLFHLKLAASPVSEKSLKEYQVEMEQRLTGSQFDGADRFVRKVSELRFPDIPTVYSDNGEQAGSYTTQGLSDVYQEYIAGKTDYTYFVVGDITADQLEQLAARYLSSVEVKEPSRDHYELRASSPEVRYSKADSKEPRAEVEIYLVQDSQWRPDNAYYLELSGELVQEQLRLKLREQASGVYGVASWFWQDNYSSQAEGRILFTCAPERVDELISLTHSVLNSVAIQGADEQVLENKLVQRDDQIDRYLRSDLGMLNAMEQSYLLTDSPRLIQAQRRANSEANKLIIDGVMRQFLTQANRFEAVLLPELAADKSN</sequence>
<gene>
    <name evidence="11" type="ORF">AB4566_13685</name>
</gene>
<evidence type="ECO:0000256" key="4">
    <source>
        <dbReference type="ARBA" id="ARBA00022723"/>
    </source>
</evidence>
<evidence type="ECO:0000259" key="9">
    <source>
        <dbReference type="Pfam" id="PF00675"/>
    </source>
</evidence>
<dbReference type="Proteomes" id="UP001570417">
    <property type="component" value="Unassembled WGS sequence"/>
</dbReference>
<protein>
    <submittedName>
        <fullName evidence="11">Insulinase family protein</fullName>
    </submittedName>
</protein>
<keyword evidence="3" id="KW-0645">Protease</keyword>
<proteinExistence type="inferred from homology"/>
<evidence type="ECO:0000259" key="10">
    <source>
        <dbReference type="Pfam" id="PF05193"/>
    </source>
</evidence>
<dbReference type="Pfam" id="PF00675">
    <property type="entry name" value="Peptidase_M16"/>
    <property type="match status" value="1"/>
</dbReference>